<organism evidence="1">
    <name type="scientific">Pararge aegeria</name>
    <name type="common">speckled wood butterfly</name>
    <dbReference type="NCBI Taxonomy" id="116150"/>
    <lineage>
        <taxon>Eukaryota</taxon>
        <taxon>Metazoa</taxon>
        <taxon>Ecdysozoa</taxon>
        <taxon>Arthropoda</taxon>
        <taxon>Hexapoda</taxon>
        <taxon>Insecta</taxon>
        <taxon>Pterygota</taxon>
        <taxon>Neoptera</taxon>
        <taxon>Endopterygota</taxon>
        <taxon>Lepidoptera</taxon>
        <taxon>Glossata</taxon>
        <taxon>Ditrysia</taxon>
        <taxon>Papilionoidea</taxon>
        <taxon>Nymphalidae</taxon>
        <taxon>Satyrinae</taxon>
        <taxon>Satyrini</taxon>
        <taxon>Parargina</taxon>
        <taxon>Pararge</taxon>
    </lineage>
</organism>
<proteinExistence type="predicted"/>
<reference evidence="1" key="1">
    <citation type="journal article" date="2013" name="BMC Genomics">
        <title>Unscrambling butterfly oogenesis.</title>
        <authorList>
            <person name="Carter J.M."/>
            <person name="Baker S.C."/>
            <person name="Pink R."/>
            <person name="Carter D.R."/>
            <person name="Collins A."/>
            <person name="Tomlin J."/>
            <person name="Gibbs M."/>
            <person name="Breuker C.J."/>
        </authorList>
    </citation>
    <scope>NUCLEOTIDE SEQUENCE</scope>
    <source>
        <tissue evidence="1">Ovary</tissue>
    </source>
</reference>
<protein>
    <submittedName>
        <fullName evidence="1">Uncharacterized protein</fullName>
    </submittedName>
</protein>
<dbReference type="EMBL" id="GAIX01013361">
    <property type="protein sequence ID" value="JAA79199.1"/>
    <property type="molecule type" value="Transcribed_RNA"/>
</dbReference>
<accession>S4NQ24</accession>
<dbReference type="AlphaFoldDB" id="S4NQ24"/>
<reference evidence="1" key="2">
    <citation type="submission" date="2013-05" db="EMBL/GenBank/DDBJ databases">
        <authorList>
            <person name="Carter J.-M."/>
            <person name="Baker S.C."/>
            <person name="Pink R."/>
            <person name="Carter D.R.F."/>
            <person name="Collins A."/>
            <person name="Tomlin J."/>
            <person name="Gibbs M."/>
            <person name="Breuker C.J."/>
        </authorList>
    </citation>
    <scope>NUCLEOTIDE SEQUENCE</scope>
    <source>
        <tissue evidence="1">Ovary</tissue>
    </source>
</reference>
<name>S4NQ24_9NEOP</name>
<evidence type="ECO:0000313" key="1">
    <source>
        <dbReference type="EMBL" id="JAA79199.1"/>
    </source>
</evidence>
<sequence length="85" mass="9564">MSATELTARTTASLNLLKYCIRGHVIGLSSALQVKQWSDNRGLRRDLFVNMLLSAMDTAANTTQTQVKCFLKFILKIILGYKKQD</sequence>